<organism evidence="3 4">
    <name type="scientific">Litorisediminicola beolgyonensis</name>
    <dbReference type="NCBI Taxonomy" id="1173614"/>
    <lineage>
        <taxon>Bacteria</taxon>
        <taxon>Pseudomonadati</taxon>
        <taxon>Pseudomonadota</taxon>
        <taxon>Alphaproteobacteria</taxon>
        <taxon>Rhodobacterales</taxon>
        <taxon>Paracoccaceae</taxon>
        <taxon>Litorisediminicola</taxon>
    </lineage>
</organism>
<keyword evidence="2" id="KW-1133">Transmembrane helix</keyword>
<feature type="non-terminal residue" evidence="3">
    <location>
        <position position="83"/>
    </location>
</feature>
<keyword evidence="4" id="KW-1185">Reference proteome</keyword>
<evidence type="ECO:0000256" key="1">
    <source>
        <dbReference type="SAM" id="MobiDB-lite"/>
    </source>
</evidence>
<dbReference type="Proteomes" id="UP001597135">
    <property type="component" value="Unassembled WGS sequence"/>
</dbReference>
<keyword evidence="2" id="KW-0812">Transmembrane</keyword>
<evidence type="ECO:0000313" key="4">
    <source>
        <dbReference type="Proteomes" id="UP001597135"/>
    </source>
</evidence>
<comment type="caution">
    <text evidence="3">The sequence shown here is derived from an EMBL/GenBank/DDBJ whole genome shotgun (WGS) entry which is preliminary data.</text>
</comment>
<name>A0ABW3ZQ67_9RHOB</name>
<keyword evidence="2" id="KW-0472">Membrane</keyword>
<reference evidence="4" key="1">
    <citation type="journal article" date="2019" name="Int. J. Syst. Evol. Microbiol.">
        <title>The Global Catalogue of Microorganisms (GCM) 10K type strain sequencing project: providing services to taxonomists for standard genome sequencing and annotation.</title>
        <authorList>
            <consortium name="The Broad Institute Genomics Platform"/>
            <consortium name="The Broad Institute Genome Sequencing Center for Infectious Disease"/>
            <person name="Wu L."/>
            <person name="Ma J."/>
        </authorList>
    </citation>
    <scope>NUCLEOTIDE SEQUENCE [LARGE SCALE GENOMIC DNA]</scope>
    <source>
        <strain evidence="4">CCUG 62953</strain>
    </source>
</reference>
<sequence>MDTGLKVSLAGHGVVFAWLLFGGLFHSDPPEVTFQEVDILSESDFAALTEERAALPESTQDIAALPVPEPEPAPEPPAPEPAR</sequence>
<dbReference type="EMBL" id="JBHTMU010000077">
    <property type="protein sequence ID" value="MFD1344808.1"/>
    <property type="molecule type" value="Genomic_DNA"/>
</dbReference>
<proteinExistence type="predicted"/>
<accession>A0ABW3ZQ67</accession>
<feature type="region of interest" description="Disordered" evidence="1">
    <location>
        <begin position="56"/>
        <end position="83"/>
    </location>
</feature>
<feature type="transmembrane region" description="Helical" evidence="2">
    <location>
        <begin position="7"/>
        <end position="25"/>
    </location>
</feature>
<protein>
    <submittedName>
        <fullName evidence="3">Cell envelope biogenesis protein TolA</fullName>
    </submittedName>
</protein>
<feature type="compositionally biased region" description="Pro residues" evidence="1">
    <location>
        <begin position="67"/>
        <end position="83"/>
    </location>
</feature>
<evidence type="ECO:0000256" key="2">
    <source>
        <dbReference type="SAM" id="Phobius"/>
    </source>
</evidence>
<gene>
    <name evidence="3" type="ORF">ACFQ4E_20430</name>
</gene>
<evidence type="ECO:0000313" key="3">
    <source>
        <dbReference type="EMBL" id="MFD1344808.1"/>
    </source>
</evidence>